<evidence type="ECO:0000256" key="3">
    <source>
        <dbReference type="SAM" id="MobiDB-lite"/>
    </source>
</evidence>
<dbReference type="AlphaFoldDB" id="A0AAW0C5G6"/>
<feature type="domain" description="TEA" evidence="4">
    <location>
        <begin position="60"/>
        <end position="152"/>
    </location>
</feature>
<sequence length="408" mass="45365">MSNNNNNNNCARVQLVVSSTYPGDPLSTRITRHVWPSVHSHSINDALQSVLKVCKSWKTMRSGETVWPPDLEAALIEGEARCTAIFLCDLSLTATGLGNYQPDDSLETRMLGRFPRRNRFISDYILQTTGRRRTAKQVGSRFQQLRESCDGKGLLHLLSPFRQPAYSDSSASSDSSRTSPESPLTPGQRFTAHTVVFIDILPKTLPSPDVEDFSSAGPMWLEADDGLHVSGRPRCLRSINPTVTFISRCDSVIAESRFTVFFAGDRIVHKETTLLAPVIDVSVDGCLYSTLLVPEYWETISDSLDPTQFTIYQEIARIHNSTIVFSATYKFSYPRSRHSPIFPPAAIDTPCAPNTRPDIDTLPFAASLDQNQLRGPEWSPTLQSREGSFTMEHRSPSGDCLKCFALAL</sequence>
<evidence type="ECO:0000313" key="5">
    <source>
        <dbReference type="EMBL" id="KAK7034956.1"/>
    </source>
</evidence>
<comment type="similarity">
    <text evidence="1">Belongs to the TEC1 family.</text>
</comment>
<evidence type="ECO:0000256" key="1">
    <source>
        <dbReference type="ARBA" id="ARBA00008421"/>
    </source>
</evidence>
<dbReference type="PROSITE" id="PS51088">
    <property type="entry name" value="TEA_2"/>
    <property type="match status" value="1"/>
</dbReference>
<dbReference type="GO" id="GO:0003700">
    <property type="term" value="F:DNA-binding transcription factor activity"/>
    <property type="evidence" value="ECO:0007669"/>
    <property type="project" value="InterPro"/>
</dbReference>
<keyword evidence="6" id="KW-1185">Reference proteome</keyword>
<dbReference type="Proteomes" id="UP001362999">
    <property type="component" value="Unassembled WGS sequence"/>
</dbReference>
<name>A0AAW0C5G6_9AGAR</name>
<evidence type="ECO:0000256" key="2">
    <source>
        <dbReference type="PROSITE-ProRule" id="PRU00505"/>
    </source>
</evidence>
<protein>
    <submittedName>
        <fullName evidence="5">TEA domain-containing protein</fullName>
    </submittedName>
</protein>
<feature type="DNA-binding region" description="TEA" evidence="2">
    <location>
        <begin position="60"/>
        <end position="152"/>
    </location>
</feature>
<dbReference type="EMBL" id="JAWWNJ010000020">
    <property type="protein sequence ID" value="KAK7034956.1"/>
    <property type="molecule type" value="Genomic_DNA"/>
</dbReference>
<reference evidence="5 6" key="1">
    <citation type="journal article" date="2024" name="J Genomics">
        <title>Draft genome sequencing and assembly of Favolaschia claudopus CIRM-BRFM 2984 isolated from oak limbs.</title>
        <authorList>
            <person name="Navarro D."/>
            <person name="Drula E."/>
            <person name="Chaduli D."/>
            <person name="Cazenave R."/>
            <person name="Ahrendt S."/>
            <person name="Wang J."/>
            <person name="Lipzen A."/>
            <person name="Daum C."/>
            <person name="Barry K."/>
            <person name="Grigoriev I.V."/>
            <person name="Favel A."/>
            <person name="Rosso M.N."/>
            <person name="Martin F."/>
        </authorList>
    </citation>
    <scope>NUCLEOTIDE SEQUENCE [LARGE SCALE GENOMIC DNA]</scope>
    <source>
        <strain evidence="5 6">CIRM-BRFM 2984</strain>
    </source>
</reference>
<evidence type="ECO:0000259" key="4">
    <source>
        <dbReference type="PROSITE" id="PS51088"/>
    </source>
</evidence>
<accession>A0AAW0C5G6</accession>
<comment type="caution">
    <text evidence="5">The sequence shown here is derived from an EMBL/GenBank/DDBJ whole genome shotgun (WGS) entry which is preliminary data.</text>
</comment>
<feature type="compositionally biased region" description="Low complexity" evidence="3">
    <location>
        <begin position="167"/>
        <end position="182"/>
    </location>
</feature>
<dbReference type="InterPro" id="IPR000818">
    <property type="entry name" value="TEA/ATTS_dom"/>
</dbReference>
<gene>
    <name evidence="5" type="ORF">R3P38DRAFT_3392181</name>
</gene>
<dbReference type="Gene3D" id="6.10.20.40">
    <property type="entry name" value="TEA/ATTS domain"/>
    <property type="match status" value="1"/>
</dbReference>
<organism evidence="5 6">
    <name type="scientific">Favolaschia claudopus</name>
    <dbReference type="NCBI Taxonomy" id="2862362"/>
    <lineage>
        <taxon>Eukaryota</taxon>
        <taxon>Fungi</taxon>
        <taxon>Dikarya</taxon>
        <taxon>Basidiomycota</taxon>
        <taxon>Agaricomycotina</taxon>
        <taxon>Agaricomycetes</taxon>
        <taxon>Agaricomycetidae</taxon>
        <taxon>Agaricales</taxon>
        <taxon>Marasmiineae</taxon>
        <taxon>Mycenaceae</taxon>
        <taxon>Favolaschia</taxon>
    </lineage>
</organism>
<proteinExistence type="inferred from homology"/>
<evidence type="ECO:0000313" key="6">
    <source>
        <dbReference type="Proteomes" id="UP001362999"/>
    </source>
</evidence>
<dbReference type="InterPro" id="IPR038096">
    <property type="entry name" value="TEA/ATTS_sf"/>
</dbReference>
<feature type="region of interest" description="Disordered" evidence="3">
    <location>
        <begin position="165"/>
        <end position="187"/>
    </location>
</feature>
<dbReference type="Pfam" id="PF01285">
    <property type="entry name" value="TEA"/>
    <property type="match status" value="1"/>
</dbReference>